<dbReference type="CDD" id="cd08414">
    <property type="entry name" value="PBP2_LTTR_aromatics_like"/>
    <property type="match status" value="1"/>
</dbReference>
<dbReference type="InterPro" id="IPR000847">
    <property type="entry name" value="LysR_HTH_N"/>
</dbReference>
<dbReference type="Proteomes" id="UP001596512">
    <property type="component" value="Unassembled WGS sequence"/>
</dbReference>
<gene>
    <name evidence="6" type="ORF">ACFQV2_24770</name>
</gene>
<dbReference type="SUPFAM" id="SSF53850">
    <property type="entry name" value="Periplasmic binding protein-like II"/>
    <property type="match status" value="1"/>
</dbReference>
<dbReference type="PROSITE" id="PS50931">
    <property type="entry name" value="HTH_LYSR"/>
    <property type="match status" value="1"/>
</dbReference>
<keyword evidence="3" id="KW-0238">DNA-binding</keyword>
<comment type="caution">
    <text evidence="6">The sequence shown here is derived from an EMBL/GenBank/DDBJ whole genome shotgun (WGS) entry which is preliminary data.</text>
</comment>
<accession>A0ABW2TQX1</accession>
<dbReference type="InterPro" id="IPR036388">
    <property type="entry name" value="WH-like_DNA-bd_sf"/>
</dbReference>
<evidence type="ECO:0000313" key="7">
    <source>
        <dbReference type="Proteomes" id="UP001596512"/>
    </source>
</evidence>
<organism evidence="6 7">
    <name type="scientific">Actinokineospora soli</name>
    <dbReference type="NCBI Taxonomy" id="1048753"/>
    <lineage>
        <taxon>Bacteria</taxon>
        <taxon>Bacillati</taxon>
        <taxon>Actinomycetota</taxon>
        <taxon>Actinomycetes</taxon>
        <taxon>Pseudonocardiales</taxon>
        <taxon>Pseudonocardiaceae</taxon>
        <taxon>Actinokineospora</taxon>
    </lineage>
</organism>
<keyword evidence="4" id="KW-0804">Transcription</keyword>
<dbReference type="PANTHER" id="PTHR30346">
    <property type="entry name" value="TRANSCRIPTIONAL DUAL REGULATOR HCAR-RELATED"/>
    <property type="match status" value="1"/>
</dbReference>
<feature type="domain" description="HTH lysR-type" evidence="5">
    <location>
        <begin position="1"/>
        <end position="59"/>
    </location>
</feature>
<sequence>MDLLRHLRYFVTVAEERHFGRAAERLHMAQPPLSQQIRRLEADLGVELFTRTTRRVDLTRAGTAYLTHARAILASVDTAADDARRAAAGVVGKLTIGCVGSATYSLLPTLARRLTDQMPDVHFSFRGDMLAADQVEALRDGAIDLALLRPPVNDHTLTLIPLRHERLIAAVPADHALATRKRLRITDLADTDLIIHSAGRRSAMYDTVLRLFTSAGTTPRIRHEVGETSTLLTLVAGGLGTAVVPHPVTTHPLDGVVYIPLRPTATIPLALAHRPTRPEPHLHRTVTTVIGLMQPPTAPRA</sequence>
<dbReference type="Pfam" id="PF03466">
    <property type="entry name" value="LysR_substrate"/>
    <property type="match status" value="1"/>
</dbReference>
<evidence type="ECO:0000256" key="3">
    <source>
        <dbReference type="ARBA" id="ARBA00023125"/>
    </source>
</evidence>
<keyword evidence="7" id="KW-1185">Reference proteome</keyword>
<protein>
    <submittedName>
        <fullName evidence="6">LysR family transcriptional regulator</fullName>
    </submittedName>
</protein>
<dbReference type="Pfam" id="PF00126">
    <property type="entry name" value="HTH_1"/>
    <property type="match status" value="1"/>
</dbReference>
<evidence type="ECO:0000256" key="2">
    <source>
        <dbReference type="ARBA" id="ARBA00023015"/>
    </source>
</evidence>
<dbReference type="EMBL" id="JBHTEY010000004">
    <property type="protein sequence ID" value="MFC7616207.1"/>
    <property type="molecule type" value="Genomic_DNA"/>
</dbReference>
<keyword evidence="2" id="KW-0805">Transcription regulation</keyword>
<comment type="similarity">
    <text evidence="1">Belongs to the LysR transcriptional regulatory family.</text>
</comment>
<dbReference type="InterPro" id="IPR005119">
    <property type="entry name" value="LysR_subst-bd"/>
</dbReference>
<dbReference type="PRINTS" id="PR00039">
    <property type="entry name" value="HTHLYSR"/>
</dbReference>
<dbReference type="Gene3D" id="1.10.10.10">
    <property type="entry name" value="Winged helix-like DNA-binding domain superfamily/Winged helix DNA-binding domain"/>
    <property type="match status" value="1"/>
</dbReference>
<evidence type="ECO:0000313" key="6">
    <source>
        <dbReference type="EMBL" id="MFC7616207.1"/>
    </source>
</evidence>
<dbReference type="Gene3D" id="3.40.190.10">
    <property type="entry name" value="Periplasmic binding protein-like II"/>
    <property type="match status" value="2"/>
</dbReference>
<dbReference type="PANTHER" id="PTHR30346:SF0">
    <property type="entry name" value="HCA OPERON TRANSCRIPTIONAL ACTIVATOR HCAR"/>
    <property type="match status" value="1"/>
</dbReference>
<evidence type="ECO:0000256" key="4">
    <source>
        <dbReference type="ARBA" id="ARBA00023163"/>
    </source>
</evidence>
<evidence type="ECO:0000259" key="5">
    <source>
        <dbReference type="PROSITE" id="PS50931"/>
    </source>
</evidence>
<dbReference type="InterPro" id="IPR036390">
    <property type="entry name" value="WH_DNA-bd_sf"/>
</dbReference>
<proteinExistence type="inferred from homology"/>
<reference evidence="7" key="1">
    <citation type="journal article" date="2019" name="Int. J. Syst. Evol. Microbiol.">
        <title>The Global Catalogue of Microorganisms (GCM) 10K type strain sequencing project: providing services to taxonomists for standard genome sequencing and annotation.</title>
        <authorList>
            <consortium name="The Broad Institute Genomics Platform"/>
            <consortium name="The Broad Institute Genome Sequencing Center for Infectious Disease"/>
            <person name="Wu L."/>
            <person name="Ma J."/>
        </authorList>
    </citation>
    <scope>NUCLEOTIDE SEQUENCE [LARGE SCALE GENOMIC DNA]</scope>
    <source>
        <strain evidence="7">JCM 17695</strain>
    </source>
</reference>
<evidence type="ECO:0000256" key="1">
    <source>
        <dbReference type="ARBA" id="ARBA00009437"/>
    </source>
</evidence>
<name>A0ABW2TQX1_9PSEU</name>
<dbReference type="SUPFAM" id="SSF46785">
    <property type="entry name" value="Winged helix' DNA-binding domain"/>
    <property type="match status" value="1"/>
</dbReference>